<keyword evidence="3" id="KW-0325">Glycoprotein</keyword>
<dbReference type="PANTHER" id="PTHR33138">
    <property type="entry name" value="OS01G0690200 PROTEIN"/>
    <property type="match status" value="1"/>
</dbReference>
<keyword evidence="8" id="KW-1185">Reference proteome</keyword>
<evidence type="ECO:0000259" key="5">
    <source>
        <dbReference type="Pfam" id="PF13947"/>
    </source>
</evidence>
<keyword evidence="2 4" id="KW-0732">Signal</keyword>
<accession>A0AAV9FL39</accession>
<evidence type="ECO:0000256" key="1">
    <source>
        <dbReference type="ARBA" id="ARBA00004167"/>
    </source>
</evidence>
<dbReference type="InterPro" id="IPR025287">
    <property type="entry name" value="WAK_GUB"/>
</dbReference>
<evidence type="ECO:0000256" key="2">
    <source>
        <dbReference type="ARBA" id="ARBA00022729"/>
    </source>
</evidence>
<dbReference type="EMBL" id="JAUJYO010000001">
    <property type="protein sequence ID" value="KAK1325949.1"/>
    <property type="molecule type" value="Genomic_DNA"/>
</dbReference>
<dbReference type="GO" id="GO:0016020">
    <property type="term" value="C:membrane"/>
    <property type="evidence" value="ECO:0007669"/>
    <property type="project" value="UniProtKB-SubCell"/>
</dbReference>
<feature type="signal peptide" evidence="4">
    <location>
        <begin position="1"/>
        <end position="31"/>
    </location>
</feature>
<dbReference type="GO" id="GO:0030247">
    <property type="term" value="F:polysaccharide binding"/>
    <property type="evidence" value="ECO:0007669"/>
    <property type="project" value="InterPro"/>
</dbReference>
<name>A0AAV9FL39_ACOCL</name>
<dbReference type="Proteomes" id="UP001180020">
    <property type="component" value="Unassembled WGS sequence"/>
</dbReference>
<reference evidence="7" key="1">
    <citation type="journal article" date="2023" name="Nat. Commun.">
        <title>Diploid and tetraploid genomes of Acorus and the evolution of monocots.</title>
        <authorList>
            <person name="Ma L."/>
            <person name="Liu K.W."/>
            <person name="Li Z."/>
            <person name="Hsiao Y.Y."/>
            <person name="Qi Y."/>
            <person name="Fu T."/>
            <person name="Tang G.D."/>
            <person name="Zhang D."/>
            <person name="Sun W.H."/>
            <person name="Liu D.K."/>
            <person name="Li Y."/>
            <person name="Chen G.Z."/>
            <person name="Liu X.D."/>
            <person name="Liao X.Y."/>
            <person name="Jiang Y.T."/>
            <person name="Yu X."/>
            <person name="Hao Y."/>
            <person name="Huang J."/>
            <person name="Zhao X.W."/>
            <person name="Ke S."/>
            <person name="Chen Y.Y."/>
            <person name="Wu W.L."/>
            <person name="Hsu J.L."/>
            <person name="Lin Y.F."/>
            <person name="Huang M.D."/>
            <person name="Li C.Y."/>
            <person name="Huang L."/>
            <person name="Wang Z.W."/>
            <person name="Zhao X."/>
            <person name="Zhong W.Y."/>
            <person name="Peng D.H."/>
            <person name="Ahmad S."/>
            <person name="Lan S."/>
            <person name="Zhang J.S."/>
            <person name="Tsai W.C."/>
            <person name="Van de Peer Y."/>
            <person name="Liu Z.J."/>
        </authorList>
    </citation>
    <scope>NUCLEOTIDE SEQUENCE</scope>
    <source>
        <strain evidence="7">CP</strain>
    </source>
</reference>
<dbReference type="AlphaFoldDB" id="A0AAV9FL39"/>
<reference evidence="7" key="2">
    <citation type="submission" date="2023-06" db="EMBL/GenBank/DDBJ databases">
        <authorList>
            <person name="Ma L."/>
            <person name="Liu K.-W."/>
            <person name="Li Z."/>
            <person name="Hsiao Y.-Y."/>
            <person name="Qi Y."/>
            <person name="Fu T."/>
            <person name="Tang G."/>
            <person name="Zhang D."/>
            <person name="Sun W.-H."/>
            <person name="Liu D.-K."/>
            <person name="Li Y."/>
            <person name="Chen G.-Z."/>
            <person name="Liu X.-D."/>
            <person name="Liao X.-Y."/>
            <person name="Jiang Y.-T."/>
            <person name="Yu X."/>
            <person name="Hao Y."/>
            <person name="Huang J."/>
            <person name="Zhao X.-W."/>
            <person name="Ke S."/>
            <person name="Chen Y.-Y."/>
            <person name="Wu W.-L."/>
            <person name="Hsu J.-L."/>
            <person name="Lin Y.-F."/>
            <person name="Huang M.-D."/>
            <person name="Li C.-Y."/>
            <person name="Huang L."/>
            <person name="Wang Z.-W."/>
            <person name="Zhao X."/>
            <person name="Zhong W.-Y."/>
            <person name="Peng D.-H."/>
            <person name="Ahmad S."/>
            <person name="Lan S."/>
            <person name="Zhang J.-S."/>
            <person name="Tsai W.-C."/>
            <person name="Van De Peer Y."/>
            <person name="Liu Z.-J."/>
        </authorList>
    </citation>
    <scope>NUCLEOTIDE SEQUENCE</scope>
    <source>
        <strain evidence="7">CP</strain>
        <tissue evidence="7">Leaves</tissue>
    </source>
</reference>
<sequence length="320" mass="36305">MRSSPPMALFSITLIFFFFFFFTSFITDALSASNNTCPPPTICGDINIHYPFWLINSSNTTNTTSYCGYPGFGLTCNDKHPLLHLPNVDYYIVAINYATYTVILVDIEVYDQTCPQLRHNLTFDPSLNFFRYTPNDLNFTFLFNCSAQFNNNVFQPTPLSCLPNSYVIKEDLFLKDTNWYSYCAEAVMLPAQSDYYVNMSELGKKYGQVLNDGFELSWDPTSDCKACEHSGGSCLHDKKQGSFSGCLCGDDVLHAYRCAGSKNTITRKIAIEIPNFWHFLGNQQIFEAQHPWYPSIEESTALLEPADLASLKVDRVSRRA</sequence>
<evidence type="ECO:0000256" key="3">
    <source>
        <dbReference type="ARBA" id="ARBA00023180"/>
    </source>
</evidence>
<evidence type="ECO:0000313" key="7">
    <source>
        <dbReference type="EMBL" id="KAK1325949.1"/>
    </source>
</evidence>
<dbReference type="Pfam" id="PF14380">
    <property type="entry name" value="WAK_assoc"/>
    <property type="match status" value="1"/>
</dbReference>
<feature type="domain" description="Wall-associated receptor kinase C-terminal" evidence="6">
    <location>
        <begin position="175"/>
        <end position="250"/>
    </location>
</feature>
<organism evidence="7 8">
    <name type="scientific">Acorus calamus</name>
    <name type="common">Sweet flag</name>
    <dbReference type="NCBI Taxonomy" id="4465"/>
    <lineage>
        <taxon>Eukaryota</taxon>
        <taxon>Viridiplantae</taxon>
        <taxon>Streptophyta</taxon>
        <taxon>Embryophyta</taxon>
        <taxon>Tracheophyta</taxon>
        <taxon>Spermatophyta</taxon>
        <taxon>Magnoliopsida</taxon>
        <taxon>Liliopsida</taxon>
        <taxon>Acoraceae</taxon>
        <taxon>Acorus</taxon>
    </lineage>
</organism>
<comment type="caution">
    <text evidence="7">The sequence shown here is derived from an EMBL/GenBank/DDBJ whole genome shotgun (WGS) entry which is preliminary data.</text>
</comment>
<proteinExistence type="predicted"/>
<gene>
    <name evidence="7" type="ORF">QJS10_CPA01g01504</name>
</gene>
<evidence type="ECO:0000256" key="4">
    <source>
        <dbReference type="SAM" id="SignalP"/>
    </source>
</evidence>
<protein>
    <submittedName>
        <fullName evidence="7">Uncharacterized protein</fullName>
    </submittedName>
</protein>
<dbReference type="InterPro" id="IPR032872">
    <property type="entry name" value="WAK_assoc_C"/>
</dbReference>
<comment type="subcellular location">
    <subcellularLocation>
        <location evidence="1">Membrane</location>
        <topology evidence="1">Single-pass membrane protein</topology>
    </subcellularLocation>
</comment>
<dbReference type="PANTHER" id="PTHR33138:SF1">
    <property type="entry name" value="OS01G0113900 PROTEIN"/>
    <property type="match status" value="1"/>
</dbReference>
<feature type="domain" description="Wall-associated receptor kinase galacturonan-binding" evidence="5">
    <location>
        <begin position="37"/>
        <end position="106"/>
    </location>
</feature>
<evidence type="ECO:0000259" key="6">
    <source>
        <dbReference type="Pfam" id="PF14380"/>
    </source>
</evidence>
<dbReference type="Pfam" id="PF13947">
    <property type="entry name" value="GUB_WAK_bind"/>
    <property type="match status" value="1"/>
</dbReference>
<feature type="chain" id="PRO_5043843914" evidence="4">
    <location>
        <begin position="32"/>
        <end position="320"/>
    </location>
</feature>
<evidence type="ECO:0000313" key="8">
    <source>
        <dbReference type="Proteomes" id="UP001180020"/>
    </source>
</evidence>